<dbReference type="InterPro" id="IPR036291">
    <property type="entry name" value="NAD(P)-bd_dom_sf"/>
</dbReference>
<dbReference type="FunFam" id="3.40.50.720:FF:000084">
    <property type="entry name" value="Short-chain dehydrogenase reductase"/>
    <property type="match status" value="1"/>
</dbReference>
<dbReference type="RefSeq" id="WP_095539184.1">
    <property type="nucleotide sequence ID" value="NZ_NSJB01000002.1"/>
</dbReference>
<evidence type="ECO:0000256" key="1">
    <source>
        <dbReference type="ARBA" id="ARBA00006484"/>
    </source>
</evidence>
<dbReference type="AlphaFoldDB" id="A0A2A2AIH1"/>
<dbReference type="Pfam" id="PF00106">
    <property type="entry name" value="adh_short"/>
    <property type="match status" value="1"/>
</dbReference>
<comment type="similarity">
    <text evidence="1 2">Belongs to the short-chain dehydrogenases/reductases (SDR) family.</text>
</comment>
<dbReference type="SMART" id="SM00822">
    <property type="entry name" value="PKS_KR"/>
    <property type="match status" value="1"/>
</dbReference>
<dbReference type="PANTHER" id="PTHR42760">
    <property type="entry name" value="SHORT-CHAIN DEHYDROGENASES/REDUCTASES FAMILY MEMBER"/>
    <property type="match status" value="1"/>
</dbReference>
<dbReference type="PRINTS" id="PR00081">
    <property type="entry name" value="GDHRDH"/>
</dbReference>
<dbReference type="InterPro" id="IPR020904">
    <property type="entry name" value="Sc_DH/Rdtase_CS"/>
</dbReference>
<gene>
    <name evidence="4" type="ORF">CK625_04880</name>
</gene>
<dbReference type="Gene3D" id="3.40.50.720">
    <property type="entry name" value="NAD(P)-binding Rossmann-like Domain"/>
    <property type="match status" value="1"/>
</dbReference>
<protein>
    <submittedName>
        <fullName evidence="4">3-oxoacyl-ACP reductase</fullName>
    </submittedName>
</protein>
<dbReference type="GO" id="GO:0016616">
    <property type="term" value="F:oxidoreductase activity, acting on the CH-OH group of donors, NAD or NADP as acceptor"/>
    <property type="evidence" value="ECO:0007669"/>
    <property type="project" value="TreeGrafter"/>
</dbReference>
<dbReference type="GO" id="GO:0030497">
    <property type="term" value="P:fatty acid elongation"/>
    <property type="evidence" value="ECO:0007669"/>
    <property type="project" value="TreeGrafter"/>
</dbReference>
<organism evidence="4 5">
    <name type="scientific">Vandammella animalimorsus</name>
    <dbReference type="NCBI Taxonomy" id="2029117"/>
    <lineage>
        <taxon>Bacteria</taxon>
        <taxon>Pseudomonadati</taxon>
        <taxon>Pseudomonadota</taxon>
        <taxon>Betaproteobacteria</taxon>
        <taxon>Burkholderiales</taxon>
        <taxon>Comamonadaceae</taxon>
        <taxon>Vandammella</taxon>
    </lineage>
</organism>
<feature type="domain" description="Ketoreductase" evidence="3">
    <location>
        <begin position="6"/>
        <end position="189"/>
    </location>
</feature>
<accession>A0A2A2AIH1</accession>
<reference evidence="4 5" key="1">
    <citation type="submission" date="2017-08" db="EMBL/GenBank/DDBJ databases">
        <title>WGS of Clinical strains of the CDC Group NO-1 linked to zoonotic infections in humans.</title>
        <authorList>
            <person name="Bernier A.-M."/>
            <person name="Bernard K."/>
        </authorList>
    </citation>
    <scope>NUCLEOTIDE SEQUENCE [LARGE SCALE GENOMIC DNA]</scope>
    <source>
        <strain evidence="4 5">NML00-0135</strain>
    </source>
</reference>
<evidence type="ECO:0000259" key="3">
    <source>
        <dbReference type="SMART" id="SM00822"/>
    </source>
</evidence>
<name>A0A2A2AIH1_9BURK</name>
<dbReference type="PROSITE" id="PS00061">
    <property type="entry name" value="ADH_SHORT"/>
    <property type="match status" value="1"/>
</dbReference>
<dbReference type="PRINTS" id="PR00080">
    <property type="entry name" value="SDRFAMILY"/>
</dbReference>
<dbReference type="EMBL" id="NSJB01000002">
    <property type="protein sequence ID" value="PAT37616.1"/>
    <property type="molecule type" value="Genomic_DNA"/>
</dbReference>
<comment type="caution">
    <text evidence="4">The sequence shown here is derived from an EMBL/GenBank/DDBJ whole genome shotgun (WGS) entry which is preliminary data.</text>
</comment>
<keyword evidence="5" id="KW-1185">Reference proteome</keyword>
<dbReference type="Proteomes" id="UP000218054">
    <property type="component" value="Unassembled WGS sequence"/>
</dbReference>
<dbReference type="InterPro" id="IPR002347">
    <property type="entry name" value="SDR_fam"/>
</dbReference>
<proteinExistence type="inferred from homology"/>
<dbReference type="InterPro" id="IPR057326">
    <property type="entry name" value="KR_dom"/>
</dbReference>
<evidence type="ECO:0000313" key="4">
    <source>
        <dbReference type="EMBL" id="PAT37616.1"/>
    </source>
</evidence>
<sequence length="236" mass="24913">MSHPARTILITGASGNLGRAVAQHFLSNGERLILLDHSPQALQQHFGDWPKAQALCLDCDLLDPAALAAALARARQHFGPIEVLCNLAGGFDMGPPVHATPLEAWQRQYQLNLLTALHACQAVVPDMLALGRGKIVNIGALAAAHKGAAHMAAYTAAKAAVIRMTESMAAELREQGINVNCVLPSIIDTPQNRTAMPDADPARWVAPEQLAEIIGFLCSEAARPIHGAALPVSGLS</sequence>
<dbReference type="SUPFAM" id="SSF51735">
    <property type="entry name" value="NAD(P)-binding Rossmann-fold domains"/>
    <property type="match status" value="1"/>
</dbReference>
<evidence type="ECO:0000256" key="2">
    <source>
        <dbReference type="RuleBase" id="RU000363"/>
    </source>
</evidence>
<dbReference type="PANTHER" id="PTHR42760:SF40">
    <property type="entry name" value="3-OXOACYL-[ACYL-CARRIER-PROTEIN] REDUCTASE, CHLOROPLASTIC"/>
    <property type="match status" value="1"/>
</dbReference>
<evidence type="ECO:0000313" key="5">
    <source>
        <dbReference type="Proteomes" id="UP000218054"/>
    </source>
</evidence>